<accession>A0A0E0KYI2</accession>
<protein>
    <submittedName>
        <fullName evidence="1">Uncharacterized protein</fullName>
    </submittedName>
</protein>
<organism evidence="1">
    <name type="scientific">Oryza punctata</name>
    <name type="common">Red rice</name>
    <dbReference type="NCBI Taxonomy" id="4537"/>
    <lineage>
        <taxon>Eukaryota</taxon>
        <taxon>Viridiplantae</taxon>
        <taxon>Streptophyta</taxon>
        <taxon>Embryophyta</taxon>
        <taxon>Tracheophyta</taxon>
        <taxon>Spermatophyta</taxon>
        <taxon>Magnoliopsida</taxon>
        <taxon>Liliopsida</taxon>
        <taxon>Poales</taxon>
        <taxon>Poaceae</taxon>
        <taxon>BOP clade</taxon>
        <taxon>Oryzoideae</taxon>
        <taxon>Oryzeae</taxon>
        <taxon>Oryzinae</taxon>
        <taxon>Oryza</taxon>
    </lineage>
</organism>
<sequence length="114" mass="12768">MQFAAVSCTNSGSQEWHWITSPITLVVVTPPLLPCLPLSPPSPTRRSQELHGGIRAGDGRCWWCGAWARTAAAGVVAGGVHHRRLLRRRRLRHPPLGRRRCWGTTWSRRRGTCL</sequence>
<reference evidence="1" key="1">
    <citation type="submission" date="2015-04" db="UniProtKB">
        <authorList>
            <consortium name="EnsemblPlants"/>
        </authorList>
    </citation>
    <scope>IDENTIFICATION</scope>
</reference>
<dbReference type="Gramene" id="OPUNC05G03180.1">
    <property type="protein sequence ID" value="OPUNC05G03180.1"/>
    <property type="gene ID" value="OPUNC05G03180"/>
</dbReference>
<dbReference type="HOGENOM" id="CLU_2127506_0_0_1"/>
<name>A0A0E0KYI2_ORYPU</name>
<dbReference type="AlphaFoldDB" id="A0A0E0KYI2"/>
<evidence type="ECO:0000313" key="1">
    <source>
        <dbReference type="EnsemblPlants" id="OPUNC05G03180.1"/>
    </source>
</evidence>
<evidence type="ECO:0000313" key="2">
    <source>
        <dbReference type="Proteomes" id="UP000026962"/>
    </source>
</evidence>
<dbReference type="Proteomes" id="UP000026962">
    <property type="component" value="Chromosome 5"/>
</dbReference>
<dbReference type="EnsemblPlants" id="OPUNC05G03180.1">
    <property type="protein sequence ID" value="OPUNC05G03180.1"/>
    <property type="gene ID" value="OPUNC05G03180"/>
</dbReference>
<reference evidence="1" key="2">
    <citation type="submission" date="2018-05" db="EMBL/GenBank/DDBJ databases">
        <title>OpunRS2 (Oryza punctata Reference Sequence Version 2).</title>
        <authorList>
            <person name="Zhang J."/>
            <person name="Kudrna D."/>
            <person name="Lee S."/>
            <person name="Talag J."/>
            <person name="Welchert J."/>
            <person name="Wing R.A."/>
        </authorList>
    </citation>
    <scope>NUCLEOTIDE SEQUENCE [LARGE SCALE GENOMIC DNA]</scope>
</reference>
<proteinExistence type="predicted"/>
<keyword evidence="2" id="KW-1185">Reference proteome</keyword>